<dbReference type="Proteomes" id="UP000076420">
    <property type="component" value="Unassembled WGS sequence"/>
</dbReference>
<protein>
    <recommendedName>
        <fullName evidence="4">C-type lectin domain-containing protein</fullName>
    </recommendedName>
</protein>
<gene>
    <name evidence="2" type="primary">106072512</name>
</gene>
<dbReference type="VEuPathDB" id="VectorBase:BGLB029130"/>
<sequence length="185" mass="22080">MSSFNFSFVLCLLMLTTPGCSNPPNPETCRDVKGFQLYRYKNVQMCLLFVDLHKERFYDSYYRAVLECAFNKAFRAVFNTKEKLGILQQQTRCGWINFIYDTDRRQFVWGLGYGDYIEAKHKELFYGEYPYFRLINGSLIAFKTCGVYVPERRLLEMDICNPEYFHQDCIFHAICERPEYTREDL</sequence>
<keyword evidence="1" id="KW-0732">Signal</keyword>
<evidence type="ECO:0000256" key="1">
    <source>
        <dbReference type="SAM" id="SignalP"/>
    </source>
</evidence>
<dbReference type="KEGG" id="bgt:106072512"/>
<name>A0A2C9LB69_BIOGL</name>
<proteinExistence type="predicted"/>
<feature type="signal peptide" evidence="1">
    <location>
        <begin position="1"/>
        <end position="21"/>
    </location>
</feature>
<dbReference type="VEuPathDB" id="VectorBase:BGLAX_032145"/>
<dbReference type="EnsemblMetazoa" id="BGLB029130-RA">
    <property type="protein sequence ID" value="BGLB029130-PA"/>
    <property type="gene ID" value="BGLB029130"/>
</dbReference>
<feature type="chain" id="PRO_5013174909" description="C-type lectin domain-containing protein" evidence="1">
    <location>
        <begin position="22"/>
        <end position="185"/>
    </location>
</feature>
<accession>A0A2C9LB69</accession>
<evidence type="ECO:0000313" key="2">
    <source>
        <dbReference type="EnsemblMetazoa" id="BGLB029130-PA"/>
    </source>
</evidence>
<evidence type="ECO:0000313" key="3">
    <source>
        <dbReference type="Proteomes" id="UP000076420"/>
    </source>
</evidence>
<evidence type="ECO:0008006" key="4">
    <source>
        <dbReference type="Google" id="ProtNLM"/>
    </source>
</evidence>
<organism evidence="2 3">
    <name type="scientific">Biomphalaria glabrata</name>
    <name type="common">Bloodfluke planorb</name>
    <name type="synonym">Freshwater snail</name>
    <dbReference type="NCBI Taxonomy" id="6526"/>
    <lineage>
        <taxon>Eukaryota</taxon>
        <taxon>Metazoa</taxon>
        <taxon>Spiralia</taxon>
        <taxon>Lophotrochozoa</taxon>
        <taxon>Mollusca</taxon>
        <taxon>Gastropoda</taxon>
        <taxon>Heterobranchia</taxon>
        <taxon>Euthyneura</taxon>
        <taxon>Panpulmonata</taxon>
        <taxon>Hygrophila</taxon>
        <taxon>Lymnaeoidea</taxon>
        <taxon>Planorbidae</taxon>
        <taxon>Biomphalaria</taxon>
    </lineage>
</organism>
<reference evidence="2" key="1">
    <citation type="submission" date="2020-05" db="UniProtKB">
        <authorList>
            <consortium name="EnsemblMetazoa"/>
        </authorList>
    </citation>
    <scope>IDENTIFICATION</scope>
    <source>
        <strain evidence="2">BB02</strain>
    </source>
</reference>
<dbReference type="AlphaFoldDB" id="A0A2C9LB69"/>